<dbReference type="Proteomes" id="UP000321599">
    <property type="component" value="Unassembled WGS sequence"/>
</dbReference>
<dbReference type="RefSeq" id="WP_147498817.1">
    <property type="nucleotide sequence ID" value="NZ_VOAV01000014.1"/>
</dbReference>
<protein>
    <submittedName>
        <fullName evidence="1">Uncharacterized protein</fullName>
    </submittedName>
</protein>
<keyword evidence="2" id="KW-1185">Reference proteome</keyword>
<sequence length="71" mass="8290">MRALMIKADNALLEQIASIAQNLARKDGKEIKIQSFNDERYKIYEADAVVVKLGQIKTRPFSEFEKEMEKW</sequence>
<evidence type="ECO:0000313" key="2">
    <source>
        <dbReference type="Proteomes" id="UP000321599"/>
    </source>
</evidence>
<gene>
    <name evidence="1" type="ORF">XK09_03535</name>
</gene>
<organism evidence="1 2">
    <name type="scientific">Campylobacter lanienae</name>
    <dbReference type="NCBI Taxonomy" id="75658"/>
    <lineage>
        <taxon>Bacteria</taxon>
        <taxon>Pseudomonadati</taxon>
        <taxon>Campylobacterota</taxon>
        <taxon>Epsilonproteobacteria</taxon>
        <taxon>Campylobacterales</taxon>
        <taxon>Campylobacteraceae</taxon>
        <taxon>Campylobacter</taxon>
    </lineage>
</organism>
<dbReference type="EMBL" id="VOAV01000014">
    <property type="protein sequence ID" value="TWO29710.1"/>
    <property type="molecule type" value="Genomic_DNA"/>
</dbReference>
<reference evidence="1 2" key="1">
    <citation type="submission" date="2019-07" db="EMBL/GenBank/DDBJ databases">
        <title>Rapid identification of Enteric Bacteria from Whole Genome Sequences (WGS) using Average Nucleotide Identity (ANI).</title>
        <authorList>
            <person name="Lane C."/>
        </authorList>
    </citation>
    <scope>NUCLEOTIDE SEQUENCE [LARGE SCALE GENOMIC DNA]</scope>
    <source>
        <strain evidence="1 2">2013D-9588</strain>
    </source>
</reference>
<accession>A0ABY3GBF2</accession>
<comment type="caution">
    <text evidence="1">The sequence shown here is derived from an EMBL/GenBank/DDBJ whole genome shotgun (WGS) entry which is preliminary data.</text>
</comment>
<proteinExistence type="predicted"/>
<evidence type="ECO:0000313" key="1">
    <source>
        <dbReference type="EMBL" id="TWO29710.1"/>
    </source>
</evidence>
<name>A0ABY3GBF2_9BACT</name>